<protein>
    <submittedName>
        <fullName evidence="1">Uncharacterized protein</fullName>
    </submittedName>
</protein>
<dbReference type="PROSITE" id="PS51331">
    <property type="entry name" value="THYX"/>
    <property type="match status" value="2"/>
</dbReference>
<dbReference type="OMA" id="MHRHRRC"/>
<dbReference type="KEGG" id="cmx:DNC_04695"/>
<dbReference type="GeneID" id="1246291"/>
<evidence type="ECO:0000313" key="2">
    <source>
        <dbReference type="Proteomes" id="UP000260363"/>
    </source>
</evidence>
<dbReference type="KEGG" id="cmm:NC80_04665"/>
<dbReference type="GO" id="GO:0006231">
    <property type="term" value="P:dTMP biosynthetic process"/>
    <property type="evidence" value="ECO:0007669"/>
    <property type="project" value="InterPro"/>
</dbReference>
<dbReference type="STRING" id="83560.NC80_04665"/>
<dbReference type="Gene3D" id="3.30.1360.170">
    <property type="match status" value="2"/>
</dbReference>
<dbReference type="GO" id="GO:0004799">
    <property type="term" value="F:thymidylate synthase activity"/>
    <property type="evidence" value="ECO:0007669"/>
    <property type="project" value="TreeGrafter"/>
</dbReference>
<dbReference type="EMBL" id="CP007217">
    <property type="protein sequence ID" value="AJR10987.1"/>
    <property type="molecule type" value="Genomic_DNA"/>
</dbReference>
<dbReference type="RefSeq" id="WP_010231946.1">
    <property type="nucleotide sequence ID" value="NZ_CP007217.1"/>
</dbReference>
<dbReference type="PANTHER" id="PTHR34934">
    <property type="entry name" value="FLAVIN-DEPENDENT THYMIDYLATE SYNTHASE"/>
    <property type="match status" value="1"/>
</dbReference>
<dbReference type="GO" id="GO:0050797">
    <property type="term" value="F:thymidylate synthase (FAD) activity"/>
    <property type="evidence" value="ECO:0007669"/>
    <property type="project" value="InterPro"/>
</dbReference>
<dbReference type="GO" id="GO:0050660">
    <property type="term" value="F:flavin adenine dinucleotide binding"/>
    <property type="evidence" value="ECO:0007669"/>
    <property type="project" value="InterPro"/>
</dbReference>
<organism evidence="1 2">
    <name type="scientific">Chlamydia muridarum</name>
    <dbReference type="NCBI Taxonomy" id="83560"/>
    <lineage>
        <taxon>Bacteria</taxon>
        <taxon>Pseudomonadati</taxon>
        <taxon>Chlamydiota</taxon>
        <taxon>Chlamydiia</taxon>
        <taxon>Chlamydiales</taxon>
        <taxon>Chlamydiaceae</taxon>
        <taxon>Chlamydia/Chlamydophila group</taxon>
        <taxon>Chlamydia</taxon>
    </lineage>
</organism>
<gene>
    <name evidence="1" type="ORF">BD36_04960</name>
</gene>
<dbReference type="GO" id="GO:0070402">
    <property type="term" value="F:NADPH binding"/>
    <property type="evidence" value="ECO:0007669"/>
    <property type="project" value="TreeGrafter"/>
</dbReference>
<dbReference type="SUPFAM" id="SSF69796">
    <property type="entry name" value="Thymidylate synthase-complementing protein Thy1"/>
    <property type="match status" value="2"/>
</dbReference>
<proteinExistence type="predicted"/>
<name>A0A070A590_CHLMR</name>
<dbReference type="PATRIC" id="fig|243161.6.peg.992"/>
<evidence type="ECO:0000313" key="1">
    <source>
        <dbReference type="EMBL" id="AJR10987.1"/>
    </source>
</evidence>
<dbReference type="CDD" id="cd20175">
    <property type="entry name" value="ThyX"/>
    <property type="match status" value="1"/>
</dbReference>
<reference evidence="1 2" key="1">
    <citation type="submission" date="2014-02" db="EMBL/GenBank/DDBJ databases">
        <authorList>
            <person name="Chen C."/>
            <person name="Conrad T.A."/>
            <person name="Zhou Z."/>
            <person name="Lai Z."/>
            <person name="Zhong G."/>
        </authorList>
    </citation>
    <scope>NUCLEOTIDE SEQUENCE [LARGE SCALE GENOMIC DNA]</scope>
    <source>
        <strain evidence="1 2">Nigg3-28</strain>
    </source>
</reference>
<dbReference type="Pfam" id="PF02511">
    <property type="entry name" value="Thy1"/>
    <property type="match status" value="2"/>
</dbReference>
<dbReference type="AlphaFoldDB" id="A0A070A590"/>
<dbReference type="InterPro" id="IPR036098">
    <property type="entry name" value="Thymidylate_synthase_ThyX_sf"/>
</dbReference>
<sequence length="529" mass="60780">MLSKEGDFSKEQRERLSHFVTNLDSPIFALKNLPEVVKGALFSKYSRSILGLRALLLKEFLDGEGGDFLSEDLQDCELGIQKAADFYRRVLDNFGDDSVGELGGAHLAIEQVSMLAAKVLEDARIGGSPLEKSSRYVYFDQKVNGEYLYYRDPILMTSAFKDTFLDTCDFLFNTYSELIPQVRAYFEKIYPKDPEVSQSAYTVSLRAKVLDCLRGLLPAATLTNLGFFGNGRFWQNLLHRLQDNNLVEVRNIGEQALTELMKIIPSFVSRAEPHHHHHQAMVDYHLGLREQLKSFAQRYGEEREPSLEKGVKLVYGDPDGLYKIAAASMFPYSEHTYADLLDICRKIPDEDLMLILESSASSRENRRHKSPRGLECAEFAFDITADFGAYRDLQRHRILTQERQLLTTKLGYSIPQQLLDTPMEAPFREAMEKADQAYRLIAAEFPEEAQYVVPLAYNIRWLFHINTRGLQWLCELRSQPQGHESYRQIAIDMAKEVIQFHPAYKSFLKFVDYSETDLGRLKQESRRKA</sequence>
<accession>A0A070A590</accession>
<dbReference type="InterPro" id="IPR003669">
    <property type="entry name" value="Thymidylate_synthase_ThyX"/>
</dbReference>
<dbReference type="KEGG" id="cmg:NC81_04685"/>
<dbReference type="Proteomes" id="UP000260363">
    <property type="component" value="Chromosome"/>
</dbReference>
<dbReference type="PANTHER" id="PTHR34934:SF1">
    <property type="entry name" value="FLAVIN-DEPENDENT THYMIDYLATE SYNTHASE"/>
    <property type="match status" value="1"/>
</dbReference>